<dbReference type="EMBL" id="RAPF01000006">
    <property type="protein sequence ID" value="RKF19224.1"/>
    <property type="molecule type" value="Genomic_DNA"/>
</dbReference>
<evidence type="ECO:0000256" key="2">
    <source>
        <dbReference type="SAM" id="SignalP"/>
    </source>
</evidence>
<keyword evidence="2" id="KW-0732">Signal</keyword>
<organism evidence="3 4">
    <name type="scientific">Altericroceibacterium spongiae</name>
    <dbReference type="NCBI Taxonomy" id="2320269"/>
    <lineage>
        <taxon>Bacteria</taxon>
        <taxon>Pseudomonadati</taxon>
        <taxon>Pseudomonadota</taxon>
        <taxon>Alphaproteobacteria</taxon>
        <taxon>Sphingomonadales</taxon>
        <taxon>Erythrobacteraceae</taxon>
        <taxon>Altericroceibacterium</taxon>
    </lineage>
</organism>
<evidence type="ECO:0000256" key="1">
    <source>
        <dbReference type="SAM" id="MobiDB-lite"/>
    </source>
</evidence>
<sequence>MRNLFIAAAGAMALTAMPAAAQMQETPEPMPTTSASPTQQTATGTTRQAPRMESNPMIQRVPEPVSKTPDGYPVCGKDQTDGCIQPRAAGKNYGNRPLDYWPGEPASQTKDKPQPR</sequence>
<dbReference type="RefSeq" id="WP_120325165.1">
    <property type="nucleotide sequence ID" value="NZ_RAPF01000006.1"/>
</dbReference>
<accession>A0A420EEY3</accession>
<protein>
    <submittedName>
        <fullName evidence="3">Uncharacterized protein</fullName>
    </submittedName>
</protein>
<feature type="region of interest" description="Disordered" evidence="1">
    <location>
        <begin position="20"/>
        <end position="116"/>
    </location>
</feature>
<name>A0A420EEY3_9SPHN</name>
<keyword evidence="4" id="KW-1185">Reference proteome</keyword>
<reference evidence="3 4" key="1">
    <citation type="submission" date="2018-09" db="EMBL/GenBank/DDBJ databases">
        <title>Altererythrobacter spongiae sp. nov., isolated from a marine sponge.</title>
        <authorList>
            <person name="Zhuang L."/>
            <person name="Luo L."/>
        </authorList>
    </citation>
    <scope>NUCLEOTIDE SEQUENCE [LARGE SCALE GENOMIC DNA]</scope>
    <source>
        <strain evidence="3 4">HN-Y73</strain>
    </source>
</reference>
<dbReference type="AlphaFoldDB" id="A0A420EEY3"/>
<dbReference type="OrthoDB" id="7511342at2"/>
<feature type="chain" id="PRO_5019572167" evidence="2">
    <location>
        <begin position="22"/>
        <end position="116"/>
    </location>
</feature>
<dbReference type="Proteomes" id="UP000284395">
    <property type="component" value="Unassembled WGS sequence"/>
</dbReference>
<comment type="caution">
    <text evidence="3">The sequence shown here is derived from an EMBL/GenBank/DDBJ whole genome shotgun (WGS) entry which is preliminary data.</text>
</comment>
<proteinExistence type="predicted"/>
<evidence type="ECO:0000313" key="4">
    <source>
        <dbReference type="Proteomes" id="UP000284395"/>
    </source>
</evidence>
<feature type="signal peptide" evidence="2">
    <location>
        <begin position="1"/>
        <end position="21"/>
    </location>
</feature>
<gene>
    <name evidence="3" type="ORF">D6851_12180</name>
</gene>
<feature type="compositionally biased region" description="Low complexity" evidence="1">
    <location>
        <begin position="31"/>
        <end position="51"/>
    </location>
</feature>
<evidence type="ECO:0000313" key="3">
    <source>
        <dbReference type="EMBL" id="RKF19224.1"/>
    </source>
</evidence>